<dbReference type="SUPFAM" id="SSF53300">
    <property type="entry name" value="vWA-like"/>
    <property type="match status" value="1"/>
</dbReference>
<keyword evidence="3 5" id="KW-1133">Transmembrane helix</keyword>
<dbReference type="EMBL" id="SDHZ01000002">
    <property type="protein sequence ID" value="RXK83446.1"/>
    <property type="molecule type" value="Genomic_DNA"/>
</dbReference>
<keyword evidence="2 5" id="KW-0812">Transmembrane</keyword>
<dbReference type="PANTHER" id="PTHR22550:SF5">
    <property type="entry name" value="LEUCINE ZIPPER PROTEIN 4"/>
    <property type="match status" value="1"/>
</dbReference>
<feature type="transmembrane region" description="Helical" evidence="5">
    <location>
        <begin position="12"/>
        <end position="28"/>
    </location>
</feature>
<evidence type="ECO:0000313" key="7">
    <source>
        <dbReference type="EMBL" id="RXK83446.1"/>
    </source>
</evidence>
<name>A0A4Q1D655_9BACT</name>
<dbReference type="Gene3D" id="3.40.50.410">
    <property type="entry name" value="von Willebrand factor, type A domain"/>
    <property type="match status" value="1"/>
</dbReference>
<evidence type="ECO:0000256" key="3">
    <source>
        <dbReference type="ARBA" id="ARBA00022989"/>
    </source>
</evidence>
<dbReference type="SMART" id="SM00327">
    <property type="entry name" value="VWA"/>
    <property type="match status" value="1"/>
</dbReference>
<dbReference type="OrthoDB" id="6206554at2"/>
<keyword evidence="8" id="KW-1185">Reference proteome</keyword>
<evidence type="ECO:0000256" key="4">
    <source>
        <dbReference type="ARBA" id="ARBA00023136"/>
    </source>
</evidence>
<comment type="caution">
    <text evidence="7">The sequence shown here is derived from an EMBL/GenBank/DDBJ whole genome shotgun (WGS) entry which is preliminary data.</text>
</comment>
<dbReference type="Proteomes" id="UP000290545">
    <property type="component" value="Unassembled WGS sequence"/>
</dbReference>
<dbReference type="RefSeq" id="WP_129004499.1">
    <property type="nucleotide sequence ID" value="NZ_SDHZ01000002.1"/>
</dbReference>
<sequence>MHFSVERTDYLLGLTVIIPLVILFLLVLRWKKGVKKKLGDAHLIDLLTQNYSPRQYVLKFVVVILAIGVGVLAFANVRVPSSEDDKEKKAGIDVMIALDVSKSMLSEDVKPSRLEKARQFTNLLINKLGDNRVGLVLFAGKAYLQMPLTSDPEAAKLFVSNANPNAVPVQGTVIGDALELCDNSLDTKQKKYKAVVLISDGEDHDPKAHEILRQLNEHGVILHTIGVGTTEGAPIKEPGTFDYKRDENGHMVVTKLNEKELSDLAAKSGGTYHNLENAANTALDVAGSLSTMEKKAFLSGTGGSGYASIFPYLLAFVVLLLIAELFIPEVKKRW</sequence>
<protein>
    <submittedName>
        <fullName evidence="7">VWA domain-containing protein</fullName>
    </submittedName>
</protein>
<accession>A0A4Q1D655</accession>
<dbReference type="Pfam" id="PF13519">
    <property type="entry name" value="VWA_2"/>
    <property type="match status" value="1"/>
</dbReference>
<evidence type="ECO:0000259" key="6">
    <source>
        <dbReference type="PROSITE" id="PS50234"/>
    </source>
</evidence>
<evidence type="ECO:0000256" key="2">
    <source>
        <dbReference type="ARBA" id="ARBA00022692"/>
    </source>
</evidence>
<feature type="domain" description="VWFA" evidence="6">
    <location>
        <begin position="93"/>
        <end position="292"/>
    </location>
</feature>
<organism evidence="7 8">
    <name type="scientific">Filimonas effusa</name>
    <dbReference type="NCBI Taxonomy" id="2508721"/>
    <lineage>
        <taxon>Bacteria</taxon>
        <taxon>Pseudomonadati</taxon>
        <taxon>Bacteroidota</taxon>
        <taxon>Chitinophagia</taxon>
        <taxon>Chitinophagales</taxon>
        <taxon>Chitinophagaceae</taxon>
        <taxon>Filimonas</taxon>
    </lineage>
</organism>
<feature type="transmembrane region" description="Helical" evidence="5">
    <location>
        <begin position="56"/>
        <end position="75"/>
    </location>
</feature>
<dbReference type="AlphaFoldDB" id="A0A4Q1D655"/>
<reference evidence="7 8" key="1">
    <citation type="submission" date="2019-01" db="EMBL/GenBank/DDBJ databases">
        <title>Filimonas sp. strain TTM-71.</title>
        <authorList>
            <person name="Chen W.-M."/>
        </authorList>
    </citation>
    <scope>NUCLEOTIDE SEQUENCE [LARGE SCALE GENOMIC DNA]</scope>
    <source>
        <strain evidence="7 8">TTM-71</strain>
    </source>
</reference>
<evidence type="ECO:0000256" key="1">
    <source>
        <dbReference type="ARBA" id="ARBA00022475"/>
    </source>
</evidence>
<dbReference type="PANTHER" id="PTHR22550">
    <property type="entry name" value="SPORE GERMINATION PROTEIN"/>
    <property type="match status" value="1"/>
</dbReference>
<dbReference type="PROSITE" id="PS50234">
    <property type="entry name" value="VWFA"/>
    <property type="match status" value="1"/>
</dbReference>
<proteinExistence type="predicted"/>
<keyword evidence="4 5" id="KW-0472">Membrane</keyword>
<dbReference type="InterPro" id="IPR050768">
    <property type="entry name" value="UPF0353/GerABKA_families"/>
</dbReference>
<evidence type="ECO:0000313" key="8">
    <source>
        <dbReference type="Proteomes" id="UP000290545"/>
    </source>
</evidence>
<dbReference type="InterPro" id="IPR036465">
    <property type="entry name" value="vWFA_dom_sf"/>
</dbReference>
<gene>
    <name evidence="7" type="ORF">ESB13_15230</name>
</gene>
<evidence type="ECO:0000256" key="5">
    <source>
        <dbReference type="SAM" id="Phobius"/>
    </source>
</evidence>
<feature type="transmembrane region" description="Helical" evidence="5">
    <location>
        <begin position="309"/>
        <end position="327"/>
    </location>
</feature>
<keyword evidence="1" id="KW-1003">Cell membrane</keyword>
<dbReference type="InterPro" id="IPR002035">
    <property type="entry name" value="VWF_A"/>
</dbReference>